<dbReference type="InterPro" id="IPR036649">
    <property type="entry name" value="Pyrophosphatase_sf"/>
</dbReference>
<evidence type="ECO:0000256" key="11">
    <source>
        <dbReference type="ARBA" id="ARBA00047820"/>
    </source>
</evidence>
<dbReference type="PANTHER" id="PTHR10286">
    <property type="entry name" value="INORGANIC PYROPHOSPHATASE"/>
    <property type="match status" value="1"/>
</dbReference>
<dbReference type="InterPro" id="IPR008162">
    <property type="entry name" value="Pyrophosphatase"/>
</dbReference>
<keyword evidence="7" id="KW-0378">Hydrolase</keyword>
<sequence length="308" mass="35032">MNLLTGVRLSPVFRLVRSYSSAYRPVASGKPFTEAYRVHIEKDGKIVSPFHDIPLYADPSEKSIVNMVVEIPRWSNAKIEVSIGEKFNPLKQDCKKGKPRFVRNCFPHKGYIWNYGALPQTWEDPTDLHSETGARGDNDPIDAIEIGEGVAKQGEIKQVKVLGIMAMIDEGETDWKVVVIDTKDPMAVKLNDIDDVKKHYPGLLDATRHWFEIYKIPDGKDKNVFAFNGECKDKAYANSIISETHKAWQKLIHAKIPHKTETYNISVENVSVEGSPFKVESELLQVKETHEHIKEEESEGYSGKWYFV</sequence>
<evidence type="ECO:0000256" key="8">
    <source>
        <dbReference type="ARBA" id="ARBA00022842"/>
    </source>
</evidence>
<reference evidence="12" key="1">
    <citation type="journal article" date="2020" name="Microb. Genom.">
        <title>Genetic diversity of clinical and environmental Mucorales isolates obtained from an investigation of mucormycosis cases among solid organ transplant recipients.</title>
        <authorList>
            <person name="Nguyen M.H."/>
            <person name="Kaul D."/>
            <person name="Muto C."/>
            <person name="Cheng S.J."/>
            <person name="Richter R.A."/>
            <person name="Bruno V.M."/>
            <person name="Liu G."/>
            <person name="Beyhan S."/>
            <person name="Sundermann A.J."/>
            <person name="Mounaud S."/>
            <person name="Pasculle A.W."/>
            <person name="Nierman W.C."/>
            <person name="Driscoll E."/>
            <person name="Cumbie R."/>
            <person name="Clancy C.J."/>
            <person name="Dupont C.L."/>
        </authorList>
    </citation>
    <scope>NUCLEOTIDE SEQUENCE</scope>
    <source>
        <strain evidence="12">GL11</strain>
    </source>
</reference>
<evidence type="ECO:0000256" key="4">
    <source>
        <dbReference type="ARBA" id="ARBA00012146"/>
    </source>
</evidence>
<dbReference type="Proteomes" id="UP000716291">
    <property type="component" value="Unassembled WGS sequence"/>
</dbReference>
<evidence type="ECO:0000256" key="9">
    <source>
        <dbReference type="ARBA" id="ARBA00032535"/>
    </source>
</evidence>
<name>A0A9P7BNN8_RHIOR</name>
<dbReference type="AlphaFoldDB" id="A0A9P7BNN8"/>
<dbReference type="SUPFAM" id="SSF50324">
    <property type="entry name" value="Inorganic pyrophosphatase"/>
    <property type="match status" value="1"/>
</dbReference>
<dbReference type="FunFam" id="3.90.80.10:FF:000004">
    <property type="entry name" value="Inorganic pyrophosphatase"/>
    <property type="match status" value="1"/>
</dbReference>
<dbReference type="CDD" id="cd00412">
    <property type="entry name" value="pyrophosphatase"/>
    <property type="match status" value="1"/>
</dbReference>
<evidence type="ECO:0000313" key="12">
    <source>
        <dbReference type="EMBL" id="KAG1303723.1"/>
    </source>
</evidence>
<keyword evidence="8" id="KW-0460">Magnesium</keyword>
<keyword evidence="6" id="KW-0479">Metal-binding</keyword>
<comment type="subcellular location">
    <subcellularLocation>
        <location evidence="2">Cytoplasm</location>
    </subcellularLocation>
</comment>
<organism evidence="12 13">
    <name type="scientific">Rhizopus oryzae</name>
    <name type="common">Mucormycosis agent</name>
    <name type="synonym">Rhizopus arrhizus var. delemar</name>
    <dbReference type="NCBI Taxonomy" id="64495"/>
    <lineage>
        <taxon>Eukaryota</taxon>
        <taxon>Fungi</taxon>
        <taxon>Fungi incertae sedis</taxon>
        <taxon>Mucoromycota</taxon>
        <taxon>Mucoromycotina</taxon>
        <taxon>Mucoromycetes</taxon>
        <taxon>Mucorales</taxon>
        <taxon>Mucorineae</taxon>
        <taxon>Rhizopodaceae</taxon>
        <taxon>Rhizopus</taxon>
    </lineage>
</organism>
<dbReference type="EC" id="3.6.1.1" evidence="4"/>
<protein>
    <recommendedName>
        <fullName evidence="10">Inorganic pyrophosphatase</fullName>
        <ecNumber evidence="4">3.6.1.1</ecNumber>
    </recommendedName>
    <alternativeName>
        <fullName evidence="9">Pyrophosphate phospho-hydrolase</fullName>
    </alternativeName>
</protein>
<dbReference type="GO" id="GO:0004427">
    <property type="term" value="F:inorganic diphosphate phosphatase activity"/>
    <property type="evidence" value="ECO:0007669"/>
    <property type="project" value="UniProtKB-EC"/>
</dbReference>
<comment type="caution">
    <text evidence="12">The sequence shown here is derived from an EMBL/GenBank/DDBJ whole genome shotgun (WGS) entry which is preliminary data.</text>
</comment>
<gene>
    <name evidence="12" type="ORF">G6F64_009831</name>
</gene>
<comment type="cofactor">
    <cofactor evidence="1">
        <name>Mg(2+)</name>
        <dbReference type="ChEBI" id="CHEBI:18420"/>
    </cofactor>
</comment>
<dbReference type="Gene3D" id="3.90.80.10">
    <property type="entry name" value="Inorganic pyrophosphatase"/>
    <property type="match status" value="1"/>
</dbReference>
<comment type="catalytic activity">
    <reaction evidence="11">
        <text>diphosphate + H2O = 2 phosphate + H(+)</text>
        <dbReference type="Rhea" id="RHEA:24576"/>
        <dbReference type="ChEBI" id="CHEBI:15377"/>
        <dbReference type="ChEBI" id="CHEBI:15378"/>
        <dbReference type="ChEBI" id="CHEBI:33019"/>
        <dbReference type="ChEBI" id="CHEBI:43474"/>
        <dbReference type="EC" id="3.6.1.1"/>
    </reaction>
</comment>
<evidence type="ECO:0000256" key="7">
    <source>
        <dbReference type="ARBA" id="ARBA00022801"/>
    </source>
</evidence>
<dbReference type="OrthoDB" id="1608002at2759"/>
<evidence type="ECO:0000256" key="2">
    <source>
        <dbReference type="ARBA" id="ARBA00004496"/>
    </source>
</evidence>
<dbReference type="Pfam" id="PF00719">
    <property type="entry name" value="Pyrophosphatase"/>
    <property type="match status" value="1"/>
</dbReference>
<accession>A0A9P7BNN8</accession>
<evidence type="ECO:0000256" key="6">
    <source>
        <dbReference type="ARBA" id="ARBA00022723"/>
    </source>
</evidence>
<dbReference type="GO" id="GO:0006796">
    <property type="term" value="P:phosphate-containing compound metabolic process"/>
    <property type="evidence" value="ECO:0007669"/>
    <property type="project" value="InterPro"/>
</dbReference>
<keyword evidence="5" id="KW-0963">Cytoplasm</keyword>
<dbReference type="PROSITE" id="PS00387">
    <property type="entry name" value="PPASE"/>
    <property type="match status" value="1"/>
</dbReference>
<comment type="similarity">
    <text evidence="3">Belongs to the PPase family.</text>
</comment>
<evidence type="ECO:0000313" key="13">
    <source>
        <dbReference type="Proteomes" id="UP000716291"/>
    </source>
</evidence>
<keyword evidence="13" id="KW-1185">Reference proteome</keyword>
<evidence type="ECO:0000256" key="5">
    <source>
        <dbReference type="ARBA" id="ARBA00022490"/>
    </source>
</evidence>
<dbReference type="GO" id="GO:0005737">
    <property type="term" value="C:cytoplasm"/>
    <property type="evidence" value="ECO:0007669"/>
    <property type="project" value="UniProtKB-SubCell"/>
</dbReference>
<evidence type="ECO:0000256" key="1">
    <source>
        <dbReference type="ARBA" id="ARBA00001946"/>
    </source>
</evidence>
<dbReference type="GO" id="GO:0000287">
    <property type="term" value="F:magnesium ion binding"/>
    <property type="evidence" value="ECO:0007669"/>
    <property type="project" value="InterPro"/>
</dbReference>
<proteinExistence type="inferred from homology"/>
<evidence type="ECO:0000256" key="10">
    <source>
        <dbReference type="ARBA" id="ARBA00040300"/>
    </source>
</evidence>
<dbReference type="EMBL" id="JAANQT010001881">
    <property type="protein sequence ID" value="KAG1303723.1"/>
    <property type="molecule type" value="Genomic_DNA"/>
</dbReference>
<evidence type="ECO:0000256" key="3">
    <source>
        <dbReference type="ARBA" id="ARBA00006220"/>
    </source>
</evidence>